<feature type="domain" description="U2A'/phosphoprotein 32 family A C-terminal" evidence="5">
    <location>
        <begin position="210"/>
        <end position="228"/>
    </location>
</feature>
<dbReference type="PANTHER" id="PTHR46652">
    <property type="entry name" value="LEUCINE-RICH REPEAT AND IQ DOMAIN-CONTAINING PROTEIN 1-RELATED"/>
    <property type="match status" value="1"/>
</dbReference>
<dbReference type="SMART" id="SM00369">
    <property type="entry name" value="LRR_TYP"/>
    <property type="match status" value="11"/>
</dbReference>
<dbReference type="KEGG" id="pcw:110208431"/>
<evidence type="ECO:0000313" key="7">
    <source>
        <dbReference type="RefSeq" id="XP_020842139.1"/>
    </source>
</evidence>
<dbReference type="RefSeq" id="XP_020842140.1">
    <property type="nucleotide sequence ID" value="XM_020986481.1"/>
</dbReference>
<dbReference type="InterPro" id="IPR025875">
    <property type="entry name" value="Leu-rich_rpt_4"/>
</dbReference>
<evidence type="ECO:0000313" key="6">
    <source>
        <dbReference type="Proteomes" id="UP000515140"/>
    </source>
</evidence>
<evidence type="ECO:0000256" key="4">
    <source>
        <dbReference type="SAM" id="MobiDB-lite"/>
    </source>
</evidence>
<dbReference type="PANTHER" id="PTHR46652:SF3">
    <property type="entry name" value="LEUCINE-RICH REPEAT-CONTAINING PROTEIN 9"/>
    <property type="match status" value="1"/>
</dbReference>
<protein>
    <submittedName>
        <fullName evidence="7 8">Leucine-rich repeat-containing protein 9-like</fullName>
    </submittedName>
</protein>
<evidence type="ECO:0000259" key="5">
    <source>
        <dbReference type="SMART" id="SM00446"/>
    </source>
</evidence>
<dbReference type="InterPro" id="IPR003603">
    <property type="entry name" value="U2A'_phosphoprotein32A_C"/>
</dbReference>
<reference evidence="7 8" key="1">
    <citation type="submission" date="2025-04" db="UniProtKB">
        <authorList>
            <consortium name="RefSeq"/>
        </authorList>
    </citation>
    <scope>IDENTIFICATION</scope>
    <source>
        <tissue evidence="7 8">Spleen</tissue>
    </source>
</reference>
<dbReference type="GeneTree" id="ENSGT00940000158583"/>
<dbReference type="SUPFAM" id="SSF52058">
    <property type="entry name" value="L domain-like"/>
    <property type="match status" value="1"/>
</dbReference>
<gene>
    <name evidence="7 8" type="primary">LOC110208431</name>
</gene>
<dbReference type="InterPro" id="IPR032675">
    <property type="entry name" value="LRR_dom_sf"/>
</dbReference>
<dbReference type="SMART" id="SM00446">
    <property type="entry name" value="LRRcap"/>
    <property type="match status" value="3"/>
</dbReference>
<evidence type="ECO:0000256" key="3">
    <source>
        <dbReference type="SAM" id="Coils"/>
    </source>
</evidence>
<dbReference type="Pfam" id="PF13855">
    <property type="entry name" value="LRR_8"/>
    <property type="match status" value="2"/>
</dbReference>
<feature type="region of interest" description="Disordered" evidence="4">
    <location>
        <begin position="1483"/>
        <end position="1502"/>
    </location>
</feature>
<dbReference type="Gene3D" id="3.80.10.10">
    <property type="entry name" value="Ribonuclease Inhibitor"/>
    <property type="match status" value="8"/>
</dbReference>
<sequence length="1502" mass="173332">MIESESMNQEEIVKELCTCNGLCFESIDQEGPETFKLEMFFSGYPCIVGLASFPNLTSLTVVAQNISKISGLESCLLLKELWIAECHITKIEGLQECKNLEKLFLYYNKITKIENLESLTKLEVLWLNHNGIRAIEGLQNLKNLKDLNLAGNFINSIGQCLDFNEKIERLNLSGNQICSFKELTNLVKLPHLKDLSLNDPQYKPNPVCLLCHYSTHVLYHLPYLQRLDTFDVSPKQIKELADTTAMKKIMYYTMRIKTVHRNLNEEIEKLNERKCKLQKLPEERIKILSFIVKNLEWELEELQINGKTHDEKSHHGKKSHYDKSNNEISIEESNFEKKYYEKRNALNERITFWSKKLDEIETLYQNEVKRKKKKYGLLVPFLSIELETVGNIQFEEGTPSHDWFNCCCELILSRFCTWDFRAYGITGVKINHIFKMNNRILRLKFEEKFQKFLDNEDTNDSENYRKMMEYLFYIFDPEVPLKKKHLLQILEKGFKEIETNRSSHKKEAVILANSLSLCECPRIEFIQKQIKDEKKNSLDPEMYRHGILIMTKVFPGHSTQAREQDSICKVNYPMYNSVFMPRKCLLSSLMSHKNCNCNLRQSKWFVFDHDLVLPEYIIEFEYITLVKTHSLFSALNNVIAEGAKKNLDGSMLSHDLKIDEEVIEMEPRVKSRTKLNNLDEKAILSFAKTNIYSQIVSLNLHGNSLNKLRDLSTLTGLQKLIISFNEFTCLDDVYYLYNLEYLDASHNHVITLEGFRGLVKLKYLDLSWNQLKKTGDEINILCKHTSNLLNLDIRHNPWQKPATLRPSVIGRLKTLIHLNGLPVTEEEKNAAVNFIAGTKITQITLSHHSRTDEARPRILSIWPSAKILTQMTKSEPFSHLSGNWYSKITALNLDGQNLFEIANLERLVNLRWASFSNNNLTKIEGLESCVNLEELTLDGNCISKLEGISKLTKLTHFSINNNILTGLEKHVFENMLHLHYLSLENNKITSLVGLQKAYTIIELYINNNFIATNQEIYNLKGLYNLIILDMCGNLIVWNQENYRLFVIFHLPDLKALDGISVESPEIENAKDLFGGRLTSDMIAERQGHSSFTQMQELNWTTSNIRTVDLVPVDQFRNVCNVNLQNNNLTSFSGLIYLPNVKVLCLNYNHIESIIPRVKPQTHLSNRQLLYQKVTSSGYGQQGTPKGNRDPSLSENLPPIMQSLEVLHLGYNGICNLIQLQLNRLRNLKFLFLQGNEISHIEGLDNLPALQELVLDHNRIRAISDSAFVKPSALVALHLEENRLRELTNLQPLVKLEKLFLGYNKIQDMAELEKLEIISSIRELTIYGNPISRKMSHRHMLIYRLPNLQMLDGMTINYDDRARAEFHFVEPQSRKNSLVPATSSPVDCGQYGQMKAPPIKITNVILHEGINHYLASDFTFTPVNEGVLPSECNKDKKTKNAGNMTNNLHGIHEEITFQQLRGINISPAFTSQQNIATRSTQMYQGNRDDGRMLGNNFSRQNRM</sequence>
<dbReference type="InterPro" id="IPR001611">
    <property type="entry name" value="Leu-rich_rpt"/>
</dbReference>
<dbReference type="Pfam" id="PF12799">
    <property type="entry name" value="LRR_4"/>
    <property type="match status" value="1"/>
</dbReference>
<evidence type="ECO:0000313" key="8">
    <source>
        <dbReference type="RefSeq" id="XP_020842140.1"/>
    </source>
</evidence>
<feature type="coiled-coil region" evidence="3">
    <location>
        <begin position="253"/>
        <end position="312"/>
    </location>
</feature>
<dbReference type="SMART" id="SM00365">
    <property type="entry name" value="LRR_SD22"/>
    <property type="match status" value="17"/>
</dbReference>
<keyword evidence="2" id="KW-0677">Repeat</keyword>
<evidence type="ECO:0000256" key="2">
    <source>
        <dbReference type="ARBA" id="ARBA00022737"/>
    </source>
</evidence>
<dbReference type="Proteomes" id="UP000515140">
    <property type="component" value="Unplaced"/>
</dbReference>
<dbReference type="Pfam" id="PF14580">
    <property type="entry name" value="LRR_9"/>
    <property type="match status" value="2"/>
</dbReference>
<keyword evidence="1" id="KW-0433">Leucine-rich repeat</keyword>
<evidence type="ECO:0000256" key="1">
    <source>
        <dbReference type="ARBA" id="ARBA00022614"/>
    </source>
</evidence>
<dbReference type="PROSITE" id="PS51450">
    <property type="entry name" value="LRR"/>
    <property type="match status" value="14"/>
</dbReference>
<feature type="domain" description="U2A'/phosphoprotein 32 family A C-terminal" evidence="5">
    <location>
        <begin position="1039"/>
        <end position="1057"/>
    </location>
</feature>
<name>A0A6P5KAV9_PHACI</name>
<keyword evidence="6" id="KW-1185">Reference proteome</keyword>
<dbReference type="InterPro" id="IPR050836">
    <property type="entry name" value="SDS22/Internalin_LRR"/>
</dbReference>
<dbReference type="InterPro" id="IPR003591">
    <property type="entry name" value="Leu-rich_rpt_typical-subtyp"/>
</dbReference>
<dbReference type="GeneID" id="110208431"/>
<keyword evidence="3" id="KW-0175">Coiled coil</keyword>
<accession>A0A6P5KAV9</accession>
<dbReference type="RefSeq" id="XP_020842139.1">
    <property type="nucleotide sequence ID" value="XM_020986480.1"/>
</dbReference>
<proteinExistence type="predicted"/>
<organism evidence="6 7">
    <name type="scientific">Phascolarctos cinereus</name>
    <name type="common">Koala</name>
    <dbReference type="NCBI Taxonomy" id="38626"/>
    <lineage>
        <taxon>Eukaryota</taxon>
        <taxon>Metazoa</taxon>
        <taxon>Chordata</taxon>
        <taxon>Craniata</taxon>
        <taxon>Vertebrata</taxon>
        <taxon>Euteleostomi</taxon>
        <taxon>Mammalia</taxon>
        <taxon>Metatheria</taxon>
        <taxon>Diprotodontia</taxon>
        <taxon>Phascolarctidae</taxon>
        <taxon>Phascolarctos</taxon>
    </lineage>
</organism>
<dbReference type="SUPFAM" id="SSF52075">
    <property type="entry name" value="Outer arm dynein light chain 1"/>
    <property type="match status" value="2"/>
</dbReference>
<feature type="domain" description="U2A'/phosphoprotein 32 family A C-terminal" evidence="5">
    <location>
        <begin position="1333"/>
        <end position="1351"/>
    </location>
</feature>